<protein>
    <recommendedName>
        <fullName evidence="3">DUF2283 domain-containing protein</fullName>
    </recommendedName>
</protein>
<dbReference type="Pfam" id="PF19813">
    <property type="entry name" value="DUF6296"/>
    <property type="match status" value="1"/>
</dbReference>
<name>A0ABN1TP97_9ACTN</name>
<proteinExistence type="predicted"/>
<evidence type="ECO:0000313" key="2">
    <source>
        <dbReference type="Proteomes" id="UP001499987"/>
    </source>
</evidence>
<sequence length="70" mass="7578">MHRSKQYRLVFDESPTEVTVIATGARGVSGTEVYTDESGTVRAEIEADGTVRSVVTARDLGRPRSAEPIV</sequence>
<organism evidence="1 2">
    <name type="scientific">Kitasatospora arboriphila</name>
    <dbReference type="NCBI Taxonomy" id="258052"/>
    <lineage>
        <taxon>Bacteria</taxon>
        <taxon>Bacillati</taxon>
        <taxon>Actinomycetota</taxon>
        <taxon>Actinomycetes</taxon>
        <taxon>Kitasatosporales</taxon>
        <taxon>Streptomycetaceae</taxon>
        <taxon>Kitasatospora</taxon>
    </lineage>
</organism>
<reference evidence="1 2" key="1">
    <citation type="journal article" date="2019" name="Int. J. Syst. Evol. Microbiol.">
        <title>The Global Catalogue of Microorganisms (GCM) 10K type strain sequencing project: providing services to taxonomists for standard genome sequencing and annotation.</title>
        <authorList>
            <consortium name="The Broad Institute Genomics Platform"/>
            <consortium name="The Broad Institute Genome Sequencing Center for Infectious Disease"/>
            <person name="Wu L."/>
            <person name="Ma J."/>
        </authorList>
    </citation>
    <scope>NUCLEOTIDE SEQUENCE [LARGE SCALE GENOMIC DNA]</scope>
    <source>
        <strain evidence="1 2">JCM 13002</strain>
    </source>
</reference>
<evidence type="ECO:0000313" key="1">
    <source>
        <dbReference type="EMBL" id="GAA1095974.1"/>
    </source>
</evidence>
<comment type="caution">
    <text evidence="1">The sequence shown here is derived from an EMBL/GenBank/DDBJ whole genome shotgun (WGS) entry which is preliminary data.</text>
</comment>
<dbReference type="Proteomes" id="UP001499987">
    <property type="component" value="Unassembled WGS sequence"/>
</dbReference>
<accession>A0ABN1TP97</accession>
<dbReference type="InterPro" id="IPR046263">
    <property type="entry name" value="DUF6296"/>
</dbReference>
<dbReference type="EMBL" id="BAAALD010000043">
    <property type="protein sequence ID" value="GAA1095974.1"/>
    <property type="molecule type" value="Genomic_DNA"/>
</dbReference>
<gene>
    <name evidence="1" type="ORF">GCM10009663_43940</name>
</gene>
<dbReference type="RefSeq" id="WP_344625346.1">
    <property type="nucleotide sequence ID" value="NZ_BAAALD010000043.1"/>
</dbReference>
<evidence type="ECO:0008006" key="3">
    <source>
        <dbReference type="Google" id="ProtNLM"/>
    </source>
</evidence>
<keyword evidence="2" id="KW-1185">Reference proteome</keyword>